<dbReference type="HAMAP" id="MF_00108">
    <property type="entry name" value="IspD"/>
    <property type="match status" value="1"/>
</dbReference>
<protein>
    <recommendedName>
        <fullName evidence="4">2-C-methyl-D-erythritol 4-phosphate cytidylyltransferase, chloroplastic</fullName>
    </recommendedName>
</protein>
<dbReference type="SUPFAM" id="SSF69765">
    <property type="entry name" value="IpsF-like"/>
    <property type="match status" value="1"/>
</dbReference>
<dbReference type="PANTHER" id="PTHR32125">
    <property type="entry name" value="2-C-METHYL-D-ERYTHRITOL 4-PHOSPHATE CYTIDYLYLTRANSFERASE, CHLOROPLASTIC"/>
    <property type="match status" value="1"/>
</dbReference>
<organism evidence="5 6">
    <name type="scientific">Hucho hucho</name>
    <name type="common">huchen</name>
    <dbReference type="NCBI Taxonomy" id="62062"/>
    <lineage>
        <taxon>Eukaryota</taxon>
        <taxon>Metazoa</taxon>
        <taxon>Chordata</taxon>
        <taxon>Craniata</taxon>
        <taxon>Vertebrata</taxon>
        <taxon>Euteleostomi</taxon>
        <taxon>Actinopterygii</taxon>
        <taxon>Neopterygii</taxon>
        <taxon>Teleostei</taxon>
        <taxon>Protacanthopterygii</taxon>
        <taxon>Salmoniformes</taxon>
        <taxon>Salmonidae</taxon>
        <taxon>Salmoninae</taxon>
        <taxon>Hucho</taxon>
    </lineage>
</organism>
<dbReference type="AlphaFoldDB" id="A0A4W5LB63"/>
<reference evidence="5" key="3">
    <citation type="submission" date="2025-09" db="UniProtKB">
        <authorList>
            <consortium name="Ensembl"/>
        </authorList>
    </citation>
    <scope>IDENTIFICATION</scope>
</reference>
<evidence type="ECO:0000256" key="3">
    <source>
        <dbReference type="ARBA" id="ARBA00022695"/>
    </source>
</evidence>
<dbReference type="NCBIfam" id="TIGR00453">
    <property type="entry name" value="ispD"/>
    <property type="match status" value="1"/>
</dbReference>
<evidence type="ECO:0000313" key="5">
    <source>
        <dbReference type="Ensembl" id="ENSHHUP00000023048.1"/>
    </source>
</evidence>
<proteinExistence type="inferred from homology"/>
<accession>A0A4W5LB63</accession>
<dbReference type="PANTHER" id="PTHR32125:SF4">
    <property type="entry name" value="2-C-METHYL-D-ERYTHRITOL 4-PHOSPHATE CYTIDYLYLTRANSFERASE, CHLOROPLASTIC"/>
    <property type="match status" value="1"/>
</dbReference>
<evidence type="ECO:0000256" key="2">
    <source>
        <dbReference type="ARBA" id="ARBA00022679"/>
    </source>
</evidence>
<dbReference type="Proteomes" id="UP000314982">
    <property type="component" value="Unassembled WGS sequence"/>
</dbReference>
<evidence type="ECO:0000313" key="6">
    <source>
        <dbReference type="Proteomes" id="UP000314982"/>
    </source>
</evidence>
<dbReference type="InterPro" id="IPR050088">
    <property type="entry name" value="IspD/TarI_cytidylyltransf_bact"/>
</dbReference>
<dbReference type="Ensembl" id="ENSHHUT00000023913.1">
    <property type="protein sequence ID" value="ENSHHUP00000023048.1"/>
    <property type="gene ID" value="ENSHHUG00000014440.1"/>
</dbReference>
<dbReference type="GO" id="GO:0008685">
    <property type="term" value="F:2-C-methyl-D-erythritol 2,4-cyclodiphosphate synthase activity"/>
    <property type="evidence" value="ECO:0007669"/>
    <property type="project" value="InterPro"/>
</dbReference>
<dbReference type="InterPro" id="IPR029044">
    <property type="entry name" value="Nucleotide-diphossugar_trans"/>
</dbReference>
<dbReference type="Gene3D" id="3.30.1330.50">
    <property type="entry name" value="2-C-methyl-D-erythritol 2,4-cyclodiphosphate synthase"/>
    <property type="match status" value="1"/>
</dbReference>
<keyword evidence="2" id="KW-0808">Transferase</keyword>
<dbReference type="Gene3D" id="3.90.550.10">
    <property type="entry name" value="Spore Coat Polysaccharide Biosynthesis Protein SpsA, Chain A"/>
    <property type="match status" value="1"/>
</dbReference>
<reference evidence="6" key="1">
    <citation type="submission" date="2018-06" db="EMBL/GenBank/DDBJ databases">
        <title>Genome assembly of Danube salmon.</title>
        <authorList>
            <person name="Macqueen D.J."/>
            <person name="Gundappa M.K."/>
        </authorList>
    </citation>
    <scope>NUCLEOTIDE SEQUENCE [LARGE SCALE GENOMIC DNA]</scope>
</reference>
<dbReference type="Pfam" id="PF01128">
    <property type="entry name" value="IspD"/>
    <property type="match status" value="1"/>
</dbReference>
<dbReference type="SUPFAM" id="SSF53448">
    <property type="entry name" value="Nucleotide-diphospho-sugar transferases"/>
    <property type="match status" value="1"/>
</dbReference>
<reference evidence="5" key="2">
    <citation type="submission" date="2025-08" db="UniProtKB">
        <authorList>
            <consortium name="Ensembl"/>
        </authorList>
    </citation>
    <scope>IDENTIFICATION</scope>
</reference>
<dbReference type="CDD" id="cd02516">
    <property type="entry name" value="CDP-ME_synthetase"/>
    <property type="match status" value="1"/>
</dbReference>
<dbReference type="InterPro" id="IPR001228">
    <property type="entry name" value="IspD"/>
</dbReference>
<sequence length="290" mass="30818">MSLRIALVPAAGHGSRFGAATPKQYLPLHGQPLLAHTLDVLCGCADIDRVVVVVSPADEWFDSYRWPHAKLEVLRVGGASRALSVANGLAALALDDDDWLLVHDAARCCLSPAALQRLLDEVQDDAIGGILAQPVADTVKQGTKVGRIAATIPREGLWLAQTPQMFRAGLLGEALQDAANPVITDEASAIELLGHAPKLVLGEAQNFKVTWPQDLALASAILQLVNVDSTIIAQAPKLAPHMDSIRARIAALLEIDVQCVNVKGKTNEKLGYLGRAEAIETQAVCLLVPL</sequence>
<dbReference type="GO" id="GO:0050518">
    <property type="term" value="F:2-C-methyl-D-erythritol 4-phosphate cytidylyltransferase activity"/>
    <property type="evidence" value="ECO:0007669"/>
    <property type="project" value="InterPro"/>
</dbReference>
<keyword evidence="3" id="KW-0548">Nucleotidyltransferase</keyword>
<dbReference type="InterPro" id="IPR034683">
    <property type="entry name" value="IspD/TarI"/>
</dbReference>
<dbReference type="STRING" id="62062.ENSHHUP00000023048"/>
<dbReference type="FunFam" id="3.90.550.10:FF:000003">
    <property type="entry name" value="2-C-methyl-D-erythritol 4-phosphate cytidylyltransferase"/>
    <property type="match status" value="1"/>
</dbReference>
<dbReference type="GO" id="GO:0016114">
    <property type="term" value="P:terpenoid biosynthetic process"/>
    <property type="evidence" value="ECO:0007669"/>
    <property type="project" value="InterPro"/>
</dbReference>
<name>A0A4W5LB63_9TELE</name>
<dbReference type="InterPro" id="IPR036571">
    <property type="entry name" value="MECDP_synthase_sf"/>
</dbReference>
<comment type="similarity">
    <text evidence="1">Belongs to the IspD/TarI cytidylyltransferase family. IspD subfamily.</text>
</comment>
<evidence type="ECO:0000256" key="4">
    <source>
        <dbReference type="ARBA" id="ARBA00069967"/>
    </source>
</evidence>
<keyword evidence="6" id="KW-1185">Reference proteome</keyword>
<evidence type="ECO:0000256" key="1">
    <source>
        <dbReference type="ARBA" id="ARBA00009789"/>
    </source>
</evidence>